<keyword evidence="1" id="KW-0238">DNA-binding</keyword>
<dbReference type="InterPro" id="IPR010982">
    <property type="entry name" value="Lambda_DNA-bd_dom_sf"/>
</dbReference>
<dbReference type="InterPro" id="IPR013430">
    <property type="entry name" value="Toxin_antidote_HigA"/>
</dbReference>
<proteinExistence type="predicted"/>
<reference evidence="2" key="1">
    <citation type="submission" date="2021-01" db="EMBL/GenBank/DDBJ databases">
        <title>Paracoccus amoyensis sp. nov., isolated from the surface seawater along the coast of Xiamen Island, China.</title>
        <authorList>
            <person name="Lyu L."/>
        </authorList>
    </citation>
    <scope>NUCLEOTIDE SEQUENCE</scope>
    <source>
        <strain evidence="2">MJ17</strain>
    </source>
</reference>
<accession>A0A934W2T5</accession>
<dbReference type="RefSeq" id="WP_200689423.1">
    <property type="nucleotide sequence ID" value="NZ_JAEPRQ010000012.1"/>
</dbReference>
<keyword evidence="3" id="KW-1185">Reference proteome</keyword>
<evidence type="ECO:0000313" key="3">
    <source>
        <dbReference type="Proteomes" id="UP000640485"/>
    </source>
</evidence>
<organism evidence="2 3">
    <name type="scientific">Paracoccus caeni</name>
    <dbReference type="NCBI Taxonomy" id="657651"/>
    <lineage>
        <taxon>Bacteria</taxon>
        <taxon>Pseudomonadati</taxon>
        <taxon>Pseudomonadota</taxon>
        <taxon>Alphaproteobacteria</taxon>
        <taxon>Rhodobacterales</taxon>
        <taxon>Paracoccaceae</taxon>
        <taxon>Paracoccus</taxon>
    </lineage>
</organism>
<evidence type="ECO:0000256" key="1">
    <source>
        <dbReference type="ARBA" id="ARBA00023125"/>
    </source>
</evidence>
<sequence length="149" mass="16489">MITPSYHRPAHPGEILREDVFPHLDLTLAEFAQNVGVEIAELAGILNETCPITEEAATGIGALCGNGADIWLRLQAVHDDWRPVHSFEHAVMHTLADWPVLSRIAARYTKAKRLDSRAVGALYARSTGKEWQAMEERERTYAATALKSG</sequence>
<dbReference type="Gene3D" id="1.10.260.40">
    <property type="entry name" value="lambda repressor-like DNA-binding domains"/>
    <property type="match status" value="1"/>
</dbReference>
<evidence type="ECO:0000313" key="2">
    <source>
        <dbReference type="EMBL" id="MBK4218099.1"/>
    </source>
</evidence>
<dbReference type="GO" id="GO:0003677">
    <property type="term" value="F:DNA binding"/>
    <property type="evidence" value="ECO:0007669"/>
    <property type="project" value="UniProtKB-KW"/>
</dbReference>
<dbReference type="AlphaFoldDB" id="A0A934W2T5"/>
<dbReference type="NCBIfam" id="TIGR02607">
    <property type="entry name" value="antidote_HigA"/>
    <property type="match status" value="1"/>
</dbReference>
<dbReference type="SUPFAM" id="SSF47413">
    <property type="entry name" value="lambda repressor-like DNA-binding domains"/>
    <property type="match status" value="1"/>
</dbReference>
<dbReference type="PANTHER" id="PTHR36924">
    <property type="entry name" value="ANTITOXIN HIGA-1"/>
    <property type="match status" value="1"/>
</dbReference>
<gene>
    <name evidence="2" type="ORF">JJJ17_19405</name>
</gene>
<protein>
    <submittedName>
        <fullName evidence="2">HigA family addiction module antidote protein</fullName>
    </submittedName>
</protein>
<comment type="caution">
    <text evidence="2">The sequence shown here is derived from an EMBL/GenBank/DDBJ whole genome shotgun (WGS) entry which is preliminary data.</text>
</comment>
<name>A0A934W2T5_9RHOB</name>
<dbReference type="PANTHER" id="PTHR36924:SF1">
    <property type="entry name" value="ANTITOXIN HIGA-1"/>
    <property type="match status" value="1"/>
</dbReference>
<dbReference type="EMBL" id="JAEPRQ010000012">
    <property type="protein sequence ID" value="MBK4218099.1"/>
    <property type="molecule type" value="Genomic_DNA"/>
</dbReference>
<dbReference type="Proteomes" id="UP000640485">
    <property type="component" value="Unassembled WGS sequence"/>
</dbReference>